<protein>
    <recommendedName>
        <fullName evidence="5">CL1</fullName>
    </recommendedName>
</protein>
<dbReference type="GO" id="GO:0003729">
    <property type="term" value="F:mRNA binding"/>
    <property type="evidence" value="ECO:0007669"/>
    <property type="project" value="EnsemblPlants"/>
</dbReference>
<sequence length="418" mass="46422">MKKLTLSPALRYCLHKPSSPIHFSAFRWLSSDSKSIPNQGSESVPIQPVSYAVKPKDKTPSNEDETHSQQQVAAQSPPSQEQERQQFPTRTQEAPNQESRTRWTREDVRYIKDAPSISPVSYPIRVAPLPEDKVGAEEEVAQADMDRESRKIQEENRGIRRIFRVTEEEEKVVVPFPRLIMPEKKEKRPLFDLMDAIRQVKTSAKANFDETIEAHVRLGIAKSRSDMIVRGTLTLPHGGKKAIRIAVFAEGADAEEAKAAGADVVGGLELIDEIASADKIDVDKCFATIKLYPRVAKLARILNRYGLMPDSKQGTVVSDVSRAVKDAKKDQIKFKMDKTSIVHVGLGKVSLTEESLRENVGAFMNALLQAKPAGLKKTSKYAGYVNSFHICSSMGAGFPVSIQSLSKAVDHYNKALLK</sequence>
<dbReference type="GO" id="GO:1990904">
    <property type="term" value="C:ribonucleoprotein complex"/>
    <property type="evidence" value="ECO:0007669"/>
    <property type="project" value="UniProtKB-KW"/>
</dbReference>
<feature type="compositionally biased region" description="Low complexity" evidence="6">
    <location>
        <begin position="68"/>
        <end position="80"/>
    </location>
</feature>
<dbReference type="STRING" id="3983.A0A2C9WKH2"/>
<dbReference type="EMBL" id="CM004387">
    <property type="protein sequence ID" value="OAY60694.1"/>
    <property type="molecule type" value="Genomic_DNA"/>
</dbReference>
<feature type="region of interest" description="Disordered" evidence="6">
    <location>
        <begin position="32"/>
        <end position="107"/>
    </location>
</feature>
<keyword evidence="2" id="KW-0689">Ribosomal protein</keyword>
<comment type="similarity">
    <text evidence="1">Belongs to the universal ribosomal protein uL1 family.</text>
</comment>
<dbReference type="OMA" id="TFHICST"/>
<dbReference type="Gramene" id="Manes.01G132100.1.v8.1">
    <property type="protein sequence ID" value="Manes.01G132100.1.v8.1.CDS"/>
    <property type="gene ID" value="Manes.01G132100.v8.1"/>
</dbReference>
<evidence type="ECO:0000313" key="8">
    <source>
        <dbReference type="Proteomes" id="UP000091857"/>
    </source>
</evidence>
<evidence type="ECO:0000256" key="3">
    <source>
        <dbReference type="ARBA" id="ARBA00023274"/>
    </source>
</evidence>
<keyword evidence="8" id="KW-1185">Reference proteome</keyword>
<dbReference type="Gene3D" id="3.40.50.790">
    <property type="match status" value="1"/>
</dbReference>
<dbReference type="FunFam" id="3.40.50.790:FF:000001">
    <property type="entry name" value="50S ribosomal protein L1"/>
    <property type="match status" value="1"/>
</dbReference>
<dbReference type="Gene3D" id="3.30.190.20">
    <property type="match status" value="1"/>
</dbReference>
<dbReference type="GO" id="GO:0005840">
    <property type="term" value="C:ribosome"/>
    <property type="evidence" value="ECO:0007669"/>
    <property type="project" value="UniProtKB-KW"/>
</dbReference>
<organism evidence="7 8">
    <name type="scientific">Manihot esculenta</name>
    <name type="common">Cassava</name>
    <name type="synonym">Jatropha manihot</name>
    <dbReference type="NCBI Taxonomy" id="3983"/>
    <lineage>
        <taxon>Eukaryota</taxon>
        <taxon>Viridiplantae</taxon>
        <taxon>Streptophyta</taxon>
        <taxon>Embryophyta</taxon>
        <taxon>Tracheophyta</taxon>
        <taxon>Spermatophyta</taxon>
        <taxon>Magnoliopsida</taxon>
        <taxon>eudicotyledons</taxon>
        <taxon>Gunneridae</taxon>
        <taxon>Pentapetalae</taxon>
        <taxon>rosids</taxon>
        <taxon>fabids</taxon>
        <taxon>Malpighiales</taxon>
        <taxon>Euphorbiaceae</taxon>
        <taxon>Crotonoideae</taxon>
        <taxon>Manihoteae</taxon>
        <taxon>Manihot</taxon>
    </lineage>
</organism>
<dbReference type="AlphaFoldDB" id="A0A2C9WKH2"/>
<keyword evidence="3" id="KW-0687">Ribonucleoprotein</keyword>
<comment type="caution">
    <text evidence="7">The sequence shown here is derived from an EMBL/GenBank/DDBJ whole genome shotgun (WGS) entry which is preliminary data.</text>
</comment>
<evidence type="ECO:0000256" key="1">
    <source>
        <dbReference type="ARBA" id="ARBA00010531"/>
    </source>
</evidence>
<dbReference type="Proteomes" id="UP000091857">
    <property type="component" value="Chromosome 1"/>
</dbReference>
<dbReference type="PANTHER" id="PTHR36427">
    <property type="entry name" value="54S RIBOSOMAL PROTEIN L1, MITOCHONDRIAL"/>
    <property type="match status" value="1"/>
</dbReference>
<dbReference type="SUPFAM" id="SSF56808">
    <property type="entry name" value="Ribosomal protein L1"/>
    <property type="match status" value="1"/>
</dbReference>
<dbReference type="InterPro" id="IPR028364">
    <property type="entry name" value="Ribosomal_uL1/biogenesis"/>
</dbReference>
<dbReference type="CDD" id="cd00403">
    <property type="entry name" value="Ribosomal_L1"/>
    <property type="match status" value="1"/>
</dbReference>
<gene>
    <name evidence="7" type="ORF">MANES_01G132100v8</name>
</gene>
<accession>A0A2C9WKH2</accession>
<dbReference type="InterPro" id="IPR023674">
    <property type="entry name" value="Ribosomal_uL1-like"/>
</dbReference>
<feature type="compositionally biased region" description="Basic and acidic residues" evidence="6">
    <location>
        <begin position="54"/>
        <end position="67"/>
    </location>
</feature>
<proteinExistence type="inferred from homology"/>
<dbReference type="OrthoDB" id="1747252at2759"/>
<comment type="function">
    <text evidence="4">This protein binds directly to 23S ribosomal RNA.</text>
</comment>
<evidence type="ECO:0000256" key="2">
    <source>
        <dbReference type="ARBA" id="ARBA00022980"/>
    </source>
</evidence>
<dbReference type="PANTHER" id="PTHR36427:SF4">
    <property type="entry name" value="RIBOSOMAL PROTEIN L1P_L10E FAMILY"/>
    <property type="match status" value="1"/>
</dbReference>
<feature type="compositionally biased region" description="Polar residues" evidence="6">
    <location>
        <begin position="32"/>
        <end position="44"/>
    </location>
</feature>
<evidence type="ECO:0000256" key="4">
    <source>
        <dbReference type="ARBA" id="ARBA00057875"/>
    </source>
</evidence>
<dbReference type="InterPro" id="IPR016095">
    <property type="entry name" value="Ribosomal_uL1_3-a/b-sand"/>
</dbReference>
<reference evidence="8" key="1">
    <citation type="journal article" date="2016" name="Nat. Biotechnol.">
        <title>Sequencing wild and cultivated cassava and related species reveals extensive interspecific hybridization and genetic diversity.</title>
        <authorList>
            <person name="Bredeson J.V."/>
            <person name="Lyons J.B."/>
            <person name="Prochnik S.E."/>
            <person name="Wu G.A."/>
            <person name="Ha C.M."/>
            <person name="Edsinger-Gonzales E."/>
            <person name="Grimwood J."/>
            <person name="Schmutz J."/>
            <person name="Rabbi I.Y."/>
            <person name="Egesi C."/>
            <person name="Nauluvula P."/>
            <person name="Lebot V."/>
            <person name="Ndunguru J."/>
            <person name="Mkamilo G."/>
            <person name="Bart R.S."/>
            <person name="Setter T.L."/>
            <person name="Gleadow R.M."/>
            <person name="Kulakow P."/>
            <person name="Ferguson M.E."/>
            <person name="Rounsley S."/>
            <person name="Rokhsar D.S."/>
        </authorList>
    </citation>
    <scope>NUCLEOTIDE SEQUENCE [LARGE SCALE GENOMIC DNA]</scope>
    <source>
        <strain evidence="8">cv. AM560-2</strain>
    </source>
</reference>
<evidence type="ECO:0000313" key="7">
    <source>
        <dbReference type="EMBL" id="OAY60694.1"/>
    </source>
</evidence>
<name>A0A2C9WKH2_MANES</name>
<evidence type="ECO:0000256" key="5">
    <source>
        <dbReference type="ARBA" id="ARBA00082680"/>
    </source>
</evidence>
<feature type="compositionally biased region" description="Polar residues" evidence="6">
    <location>
        <begin position="87"/>
        <end position="98"/>
    </location>
</feature>
<evidence type="ECO:0000256" key="6">
    <source>
        <dbReference type="SAM" id="MobiDB-lite"/>
    </source>
</evidence>
<dbReference type="Pfam" id="PF00687">
    <property type="entry name" value="Ribosomal_L1"/>
    <property type="match status" value="1"/>
</dbReference>